<sequence>MSYTLDIWYYHGENRADEPEAVRTASELDRVLAYLVDHAQPHPTQIAARELPRFGVLEIPDRMFKLDVDKGFAALHYVGPDPDGGTDQFGFWVTQAVEPTDDAPTLYVDKDNKTEFPRDSVILLEQVRDALLEFQRTGSRPTCVRWQVTDATY</sequence>
<dbReference type="EMBL" id="JAXAVV010000034">
    <property type="protein sequence ID" value="MDX8055908.1"/>
    <property type="molecule type" value="Genomic_DNA"/>
</dbReference>
<dbReference type="Proteomes" id="UP001271792">
    <property type="component" value="Unassembled WGS sequence"/>
</dbReference>
<name>A0ABU4U5Q3_9PSEU</name>
<comment type="caution">
    <text evidence="1">The sequence shown here is derived from an EMBL/GenBank/DDBJ whole genome shotgun (WGS) entry which is preliminary data.</text>
</comment>
<gene>
    <name evidence="1" type="ORF">SK571_41585</name>
</gene>
<reference evidence="1 2" key="2">
    <citation type="submission" date="2023-11" db="EMBL/GenBank/DDBJ databases">
        <authorList>
            <person name="Lara A.C."/>
            <person name="Chronakova A."/>
        </authorList>
    </citation>
    <scope>NUCLEOTIDE SEQUENCE [LARGE SCALE GENOMIC DNA]</scope>
    <source>
        <strain evidence="1 2">BCCO 10_0798</strain>
    </source>
</reference>
<organism evidence="1 2">
    <name type="scientific">Lentzea kristufekii</name>
    <dbReference type="NCBI Taxonomy" id="3095430"/>
    <lineage>
        <taxon>Bacteria</taxon>
        <taxon>Bacillati</taxon>
        <taxon>Actinomycetota</taxon>
        <taxon>Actinomycetes</taxon>
        <taxon>Pseudonocardiales</taxon>
        <taxon>Pseudonocardiaceae</taxon>
        <taxon>Lentzea</taxon>
    </lineage>
</organism>
<evidence type="ECO:0000313" key="2">
    <source>
        <dbReference type="Proteomes" id="UP001271792"/>
    </source>
</evidence>
<dbReference type="Pfam" id="PF14430">
    <property type="entry name" value="Imm1"/>
    <property type="match status" value="1"/>
</dbReference>
<accession>A0ABU4U5Q3</accession>
<protein>
    <submittedName>
        <fullName evidence="1">Imm1 family immunity protein</fullName>
    </submittedName>
</protein>
<dbReference type="InterPro" id="IPR025680">
    <property type="entry name" value="DddI"/>
</dbReference>
<dbReference type="RefSeq" id="WP_319989623.1">
    <property type="nucleotide sequence ID" value="NZ_JAXAVV010000034.1"/>
</dbReference>
<keyword evidence="2" id="KW-1185">Reference proteome</keyword>
<proteinExistence type="predicted"/>
<reference evidence="1 2" key="1">
    <citation type="submission" date="2023-11" db="EMBL/GenBank/DDBJ databases">
        <title>Lentzea sokolovensis, sp. nov., Lentzea kristufkii, sp. nov., and Lentzea miocenensis, sp. nov., rare actinobacteria from Sokolov Coal Basin, Miocene lacustrine sediment, Czech Republic.</title>
        <authorList>
            <person name="Lara A."/>
            <person name="Kotroba L."/>
            <person name="Nouioui I."/>
            <person name="Neumann-Schaal M."/>
            <person name="Mast Y."/>
            <person name="Chronakova A."/>
        </authorList>
    </citation>
    <scope>NUCLEOTIDE SEQUENCE [LARGE SCALE GENOMIC DNA]</scope>
    <source>
        <strain evidence="1 2">BCCO 10_0798</strain>
    </source>
</reference>
<evidence type="ECO:0000313" key="1">
    <source>
        <dbReference type="EMBL" id="MDX8055908.1"/>
    </source>
</evidence>